<proteinExistence type="predicted"/>
<keyword evidence="1" id="KW-1133">Transmembrane helix</keyword>
<organism evidence="2 3">
    <name type="scientific">Meloidogyne enterolobii</name>
    <name type="common">Root-knot nematode worm</name>
    <name type="synonym">Meloidogyne mayaguensis</name>
    <dbReference type="NCBI Taxonomy" id="390850"/>
    <lineage>
        <taxon>Eukaryota</taxon>
        <taxon>Metazoa</taxon>
        <taxon>Ecdysozoa</taxon>
        <taxon>Nematoda</taxon>
        <taxon>Chromadorea</taxon>
        <taxon>Rhabditida</taxon>
        <taxon>Tylenchina</taxon>
        <taxon>Tylenchomorpha</taxon>
        <taxon>Tylenchoidea</taxon>
        <taxon>Meloidogynidae</taxon>
        <taxon>Meloidogyninae</taxon>
        <taxon>Meloidogyne</taxon>
    </lineage>
</organism>
<dbReference type="EMBL" id="CAJEWN010001918">
    <property type="protein sequence ID" value="CAD2200886.1"/>
    <property type="molecule type" value="Genomic_DNA"/>
</dbReference>
<dbReference type="AlphaFoldDB" id="A0A6V7XNI6"/>
<name>A0A6V7XNI6_MELEN</name>
<evidence type="ECO:0000256" key="1">
    <source>
        <dbReference type="SAM" id="Phobius"/>
    </source>
</evidence>
<feature type="transmembrane region" description="Helical" evidence="1">
    <location>
        <begin position="7"/>
        <end position="33"/>
    </location>
</feature>
<dbReference type="Proteomes" id="UP000580250">
    <property type="component" value="Unassembled WGS sequence"/>
</dbReference>
<sequence>MLYRYCTYIFIILFQLFLFKRIIFAAFSVSFFIDQFTTPMITKLHIIYFKCVLLLQPKIISENICLTSSSPILK</sequence>
<keyword evidence="1" id="KW-0472">Membrane</keyword>
<protein>
    <submittedName>
        <fullName evidence="2">Uncharacterized protein</fullName>
    </submittedName>
</protein>
<accession>A0A6V7XNI6</accession>
<evidence type="ECO:0000313" key="3">
    <source>
        <dbReference type="Proteomes" id="UP000580250"/>
    </source>
</evidence>
<keyword evidence="1" id="KW-0812">Transmembrane</keyword>
<evidence type="ECO:0000313" key="2">
    <source>
        <dbReference type="EMBL" id="CAD2200886.1"/>
    </source>
</evidence>
<gene>
    <name evidence="2" type="ORF">MENT_LOCUS54384</name>
</gene>
<reference evidence="2 3" key="1">
    <citation type="submission" date="2020-08" db="EMBL/GenBank/DDBJ databases">
        <authorList>
            <person name="Koutsovoulos G."/>
            <person name="Danchin GJ E."/>
        </authorList>
    </citation>
    <scope>NUCLEOTIDE SEQUENCE [LARGE SCALE GENOMIC DNA]</scope>
</reference>
<comment type="caution">
    <text evidence="2">The sequence shown here is derived from an EMBL/GenBank/DDBJ whole genome shotgun (WGS) entry which is preliminary data.</text>
</comment>